<dbReference type="STRING" id="1716141.STSP_65220"/>
<evidence type="ECO:0000313" key="2">
    <source>
        <dbReference type="EMBL" id="OAH10266.1"/>
    </source>
</evidence>
<name>A0A177HHS5_9ACTN</name>
<proteinExistence type="predicted"/>
<gene>
    <name evidence="2" type="ORF">STSP_65220</name>
</gene>
<dbReference type="InterPro" id="IPR046217">
    <property type="entry name" value="DUF6250"/>
</dbReference>
<dbReference type="AlphaFoldDB" id="A0A177HHS5"/>
<dbReference type="Proteomes" id="UP000077381">
    <property type="component" value="Unassembled WGS sequence"/>
</dbReference>
<evidence type="ECO:0000259" key="1">
    <source>
        <dbReference type="Pfam" id="PF19763"/>
    </source>
</evidence>
<comment type="caution">
    <text evidence="2">The sequence shown here is derived from an EMBL/GenBank/DDBJ whole genome shotgun (WGS) entry which is preliminary data.</text>
</comment>
<reference evidence="2 3" key="1">
    <citation type="submission" date="2015-12" db="EMBL/GenBank/DDBJ databases">
        <title>Genome sequence of Streptomyces sp. G25.</title>
        <authorList>
            <person name="Poehlein A."/>
            <person name="Roettig A."/>
            <person name="Hiessl S."/>
            <person name="Hauschild P."/>
            <person name="Schauer J."/>
            <person name="Madkour M.H."/>
            <person name="Al-Ansari A.M."/>
            <person name="Almakishah N.H."/>
            <person name="Steinbuechel A."/>
            <person name="Daniel R."/>
        </authorList>
    </citation>
    <scope>NUCLEOTIDE SEQUENCE [LARGE SCALE GENOMIC DNA]</scope>
    <source>
        <strain evidence="3">G25(2015)</strain>
    </source>
</reference>
<evidence type="ECO:0000313" key="3">
    <source>
        <dbReference type="Proteomes" id="UP000077381"/>
    </source>
</evidence>
<dbReference type="EMBL" id="LOHS01000156">
    <property type="protein sequence ID" value="OAH10266.1"/>
    <property type="molecule type" value="Genomic_DNA"/>
</dbReference>
<protein>
    <recommendedName>
        <fullName evidence="1">DUF6250 domain-containing protein</fullName>
    </recommendedName>
</protein>
<sequence>MLEHVRNLARRIAHDDFRHGLGKWAVGLESGGSVNAERGVLDIDVPGGATVWFRERLHGPYVLEYTATPVSADGANDRVSGLNNFWNATDVRSPVVEQRPAGLRLHGPGAVH</sequence>
<dbReference type="PATRIC" id="fig|1716141.3.peg.6877"/>
<keyword evidence="3" id="KW-1185">Reference proteome</keyword>
<feature type="domain" description="DUF6250" evidence="1">
    <location>
        <begin position="43"/>
        <end position="94"/>
    </location>
</feature>
<dbReference type="Pfam" id="PF19763">
    <property type="entry name" value="DUF6250"/>
    <property type="match status" value="1"/>
</dbReference>
<accession>A0A177HHS5</accession>
<organism evidence="2 3">
    <name type="scientific">Streptomyces jeddahensis</name>
    <dbReference type="NCBI Taxonomy" id="1716141"/>
    <lineage>
        <taxon>Bacteria</taxon>
        <taxon>Bacillati</taxon>
        <taxon>Actinomycetota</taxon>
        <taxon>Actinomycetes</taxon>
        <taxon>Kitasatosporales</taxon>
        <taxon>Streptomycetaceae</taxon>
        <taxon>Streptomyces</taxon>
    </lineage>
</organism>
<dbReference type="Gene3D" id="2.60.120.200">
    <property type="match status" value="1"/>
</dbReference>